<reference evidence="2" key="1">
    <citation type="submission" date="2021-11" db="EMBL/GenBank/DDBJ databases">
        <title>Genome sequence.</title>
        <authorList>
            <person name="Sun Q."/>
        </authorList>
    </citation>
    <scope>NUCLEOTIDE SEQUENCE</scope>
    <source>
        <strain evidence="2">JC732</strain>
    </source>
</reference>
<dbReference type="Proteomes" id="UP001139103">
    <property type="component" value="Unassembled WGS sequence"/>
</dbReference>
<evidence type="ECO:0000256" key="1">
    <source>
        <dbReference type="ARBA" id="ARBA00022649"/>
    </source>
</evidence>
<protein>
    <submittedName>
        <fullName evidence="2">Type II toxin-antitoxin system RelE/ParE family toxin</fullName>
    </submittedName>
</protein>
<dbReference type="InterPro" id="IPR007712">
    <property type="entry name" value="RelE/ParE_toxin"/>
</dbReference>
<evidence type="ECO:0000313" key="2">
    <source>
        <dbReference type="EMBL" id="MCC9627688.1"/>
    </source>
</evidence>
<proteinExistence type="predicted"/>
<dbReference type="EMBL" id="JAJKFT010000004">
    <property type="protein sequence ID" value="MCC9627688.1"/>
    <property type="molecule type" value="Genomic_DNA"/>
</dbReference>
<dbReference type="AlphaFoldDB" id="A0A9X1SEY2"/>
<dbReference type="InterPro" id="IPR035093">
    <property type="entry name" value="RelE/ParE_toxin_dom_sf"/>
</dbReference>
<keyword evidence="1" id="KW-1277">Toxin-antitoxin system</keyword>
<keyword evidence="3" id="KW-1185">Reference proteome</keyword>
<accession>A0A9X1SEY2</accession>
<dbReference type="Gene3D" id="3.30.2310.20">
    <property type="entry name" value="RelE-like"/>
    <property type="match status" value="1"/>
</dbReference>
<evidence type="ECO:0000313" key="3">
    <source>
        <dbReference type="Proteomes" id="UP001139103"/>
    </source>
</evidence>
<sequence>MATQPDVGDAREELGTGIRATAFGRFVIFFRYRTSDVEIVRILSGDQDPKLL</sequence>
<gene>
    <name evidence="2" type="ORF">LOC68_04725</name>
</gene>
<comment type="caution">
    <text evidence="2">The sequence shown here is derived from an EMBL/GenBank/DDBJ whole genome shotgun (WGS) entry which is preliminary data.</text>
</comment>
<organism evidence="2 3">
    <name type="scientific">Blastopirellula sediminis</name>
    <dbReference type="NCBI Taxonomy" id="2894196"/>
    <lineage>
        <taxon>Bacteria</taxon>
        <taxon>Pseudomonadati</taxon>
        <taxon>Planctomycetota</taxon>
        <taxon>Planctomycetia</taxon>
        <taxon>Pirellulales</taxon>
        <taxon>Pirellulaceae</taxon>
        <taxon>Blastopirellula</taxon>
    </lineage>
</organism>
<name>A0A9X1SEY2_9BACT</name>
<dbReference type="Pfam" id="PF05016">
    <property type="entry name" value="ParE_toxin"/>
    <property type="match status" value="1"/>
</dbReference>